<name>A0ABW4R212_9BACT</name>
<dbReference type="CDD" id="cd00761">
    <property type="entry name" value="Glyco_tranf_GTA_type"/>
    <property type="match status" value="1"/>
</dbReference>
<comment type="caution">
    <text evidence="2">The sequence shown here is derived from an EMBL/GenBank/DDBJ whole genome shotgun (WGS) entry which is preliminary data.</text>
</comment>
<dbReference type="SUPFAM" id="SSF53448">
    <property type="entry name" value="Nucleotide-diphospho-sugar transferases"/>
    <property type="match status" value="1"/>
</dbReference>
<dbReference type="RefSeq" id="WP_382317912.1">
    <property type="nucleotide sequence ID" value="NZ_JBHUFD010000018.1"/>
</dbReference>
<dbReference type="Pfam" id="PF00535">
    <property type="entry name" value="Glycos_transf_2"/>
    <property type="match status" value="1"/>
</dbReference>
<gene>
    <name evidence="2" type="ORF">ACFSDX_23080</name>
</gene>
<dbReference type="GO" id="GO:0016757">
    <property type="term" value="F:glycosyltransferase activity"/>
    <property type="evidence" value="ECO:0007669"/>
    <property type="project" value="UniProtKB-KW"/>
</dbReference>
<proteinExistence type="predicted"/>
<evidence type="ECO:0000259" key="1">
    <source>
        <dbReference type="Pfam" id="PF00535"/>
    </source>
</evidence>
<dbReference type="EC" id="2.4.-.-" evidence="2"/>
<dbReference type="InterPro" id="IPR029044">
    <property type="entry name" value="Nucleotide-diphossugar_trans"/>
</dbReference>
<sequence length="298" mass="32819">MAGLSILIPIFNREVSHLVHSLRVQLSDWPGPAEIRLLDDDSAEEFRVQNRPLAALPRVFYQELPANVGRAAIRNQLVARAEQEWVLLLDNTSQVPDGQYLARYAAALGQAPVLAGGVRYASQVPAEPALRLRWLYGRQREARSLAPRCAAPYDQLLVNNLLLKKEILERFPLNESLRGYGHEDTKLGWQLAAAGVPIHHLDNPILHAGLETAAAFVQKSEQAVANLARLLREDNLLIKSSLTQTAGRLRRVGLAAGAQAALALGEPLLRRNLLGARPSLRALDALKLLWLLREGGGR</sequence>
<protein>
    <submittedName>
        <fullName evidence="2">Glycosyltransferase family 2 protein</fullName>
        <ecNumber evidence="2">2.4.-.-</ecNumber>
    </submittedName>
</protein>
<reference evidence="3" key="1">
    <citation type="journal article" date="2019" name="Int. J. Syst. Evol. Microbiol.">
        <title>The Global Catalogue of Microorganisms (GCM) 10K type strain sequencing project: providing services to taxonomists for standard genome sequencing and annotation.</title>
        <authorList>
            <consortium name="The Broad Institute Genomics Platform"/>
            <consortium name="The Broad Institute Genome Sequencing Center for Infectious Disease"/>
            <person name="Wu L."/>
            <person name="Ma J."/>
        </authorList>
    </citation>
    <scope>NUCLEOTIDE SEQUENCE [LARGE SCALE GENOMIC DNA]</scope>
    <source>
        <strain evidence="3">CGMCC 1.15795</strain>
    </source>
</reference>
<evidence type="ECO:0000313" key="2">
    <source>
        <dbReference type="EMBL" id="MFD1875335.1"/>
    </source>
</evidence>
<keyword evidence="2" id="KW-0808">Transferase</keyword>
<evidence type="ECO:0000313" key="3">
    <source>
        <dbReference type="Proteomes" id="UP001597197"/>
    </source>
</evidence>
<dbReference type="Proteomes" id="UP001597197">
    <property type="component" value="Unassembled WGS sequence"/>
</dbReference>
<organism evidence="2 3">
    <name type="scientific">Hymenobacter bucti</name>
    <dbReference type="NCBI Taxonomy" id="1844114"/>
    <lineage>
        <taxon>Bacteria</taxon>
        <taxon>Pseudomonadati</taxon>
        <taxon>Bacteroidota</taxon>
        <taxon>Cytophagia</taxon>
        <taxon>Cytophagales</taxon>
        <taxon>Hymenobacteraceae</taxon>
        <taxon>Hymenobacter</taxon>
    </lineage>
</organism>
<feature type="domain" description="Glycosyltransferase 2-like" evidence="1">
    <location>
        <begin position="5"/>
        <end position="133"/>
    </location>
</feature>
<keyword evidence="2" id="KW-0328">Glycosyltransferase</keyword>
<dbReference type="EMBL" id="JBHUFD010000018">
    <property type="protein sequence ID" value="MFD1875335.1"/>
    <property type="molecule type" value="Genomic_DNA"/>
</dbReference>
<dbReference type="Gene3D" id="3.90.550.10">
    <property type="entry name" value="Spore Coat Polysaccharide Biosynthesis Protein SpsA, Chain A"/>
    <property type="match status" value="1"/>
</dbReference>
<keyword evidence="3" id="KW-1185">Reference proteome</keyword>
<accession>A0ABW4R212</accession>
<dbReference type="InterPro" id="IPR001173">
    <property type="entry name" value="Glyco_trans_2-like"/>
</dbReference>